<proteinExistence type="predicted"/>
<gene>
    <name evidence="1" type="ORF">VSS37_11425</name>
</gene>
<accession>A0ABU6CYY2</accession>
<dbReference type="Proteomes" id="UP001308005">
    <property type="component" value="Unassembled WGS sequence"/>
</dbReference>
<evidence type="ECO:0000313" key="2">
    <source>
        <dbReference type="Proteomes" id="UP001308005"/>
    </source>
</evidence>
<dbReference type="EMBL" id="JAYMYJ010000110">
    <property type="protein sequence ID" value="MEB4591593.1"/>
    <property type="molecule type" value="Genomic_DNA"/>
</dbReference>
<organism evidence="1 2">
    <name type="scientific">Candidatus Thiothrix phosphatis</name>
    <dbReference type="NCBI Taxonomy" id="3112415"/>
    <lineage>
        <taxon>Bacteria</taxon>
        <taxon>Pseudomonadati</taxon>
        <taxon>Pseudomonadota</taxon>
        <taxon>Gammaproteobacteria</taxon>
        <taxon>Thiotrichales</taxon>
        <taxon>Thiotrichaceae</taxon>
        <taxon>Thiothrix</taxon>
    </lineage>
</organism>
<reference evidence="2" key="1">
    <citation type="submission" date="2023-07" db="EMBL/GenBank/DDBJ databases">
        <title>The carbon used by Thiothrix.</title>
        <authorList>
            <person name="Chen L."/>
        </authorList>
    </citation>
    <scope>NUCLEOTIDE SEQUENCE [LARGE SCALE GENOMIC DNA]</scope>
</reference>
<evidence type="ECO:0000313" key="1">
    <source>
        <dbReference type="EMBL" id="MEB4591593.1"/>
    </source>
</evidence>
<dbReference type="RefSeq" id="WP_324695307.1">
    <property type="nucleotide sequence ID" value="NZ_JAYMYJ010000110.1"/>
</dbReference>
<name>A0ABU6CYY2_9GAMM</name>
<comment type="caution">
    <text evidence="1">The sequence shown here is derived from an EMBL/GenBank/DDBJ whole genome shotgun (WGS) entry which is preliminary data.</text>
</comment>
<keyword evidence="2" id="KW-1185">Reference proteome</keyword>
<sequence>MNMKKMRGVIDPLTLGFLLTIAIGGMGAATNAKIQKTAQVQANAQTQQASVQQQAQVAPAVTIAEK</sequence>
<protein>
    <submittedName>
        <fullName evidence="1">Uncharacterized protein</fullName>
    </submittedName>
</protein>